<dbReference type="Pfam" id="PF00702">
    <property type="entry name" value="Hydrolase"/>
    <property type="match status" value="1"/>
</dbReference>
<dbReference type="SUPFAM" id="SSF56784">
    <property type="entry name" value="HAD-like"/>
    <property type="match status" value="1"/>
</dbReference>
<dbReference type="InterPro" id="IPR023198">
    <property type="entry name" value="PGP-like_dom2"/>
</dbReference>
<dbReference type="RefSeq" id="WP_016841212.1">
    <property type="nucleotide sequence ID" value="NZ_JALJZB010000001.1"/>
</dbReference>
<dbReference type="InterPro" id="IPR023214">
    <property type="entry name" value="HAD_sf"/>
</dbReference>
<keyword evidence="5" id="KW-1185">Reference proteome</keyword>
<sequence length="277" mass="29900">MIDDVTFSSRRRKLLAGLGIAATGSLTASLVGRTQIARAQESKRGAVVPSILAFDVNDSTLDINHLQPLFRRLFGDGKVVTEWYCQLVLYSEAITLAGGPYTPFFELSRAVLKLIGSVHGVTIRQADIDELDALSATMPPHPDVPPGLKQLKDAGFRLVTLTNSPPDAQTKQLGNAGINGFFERLFSIDRVRRYKPAPQTYHMVAEELNVSTAEICLISAHVWDNVGAQNAGCQSALIARPGNAPTPVLEVPGWPVPAAVGPDLPSVATQLIKLWRS</sequence>
<dbReference type="InterPro" id="IPR051540">
    <property type="entry name" value="S-2-haloacid_dehalogenase"/>
</dbReference>
<dbReference type="Gene3D" id="3.40.50.1000">
    <property type="entry name" value="HAD superfamily/HAD-like"/>
    <property type="match status" value="1"/>
</dbReference>
<dbReference type="EC" id="3.8.1.2" evidence="3"/>
<dbReference type="NCBIfam" id="TIGR01428">
    <property type="entry name" value="HAD_type_II"/>
    <property type="match status" value="1"/>
</dbReference>
<dbReference type="PROSITE" id="PS51318">
    <property type="entry name" value="TAT"/>
    <property type="match status" value="1"/>
</dbReference>
<protein>
    <recommendedName>
        <fullName evidence="3">(S)-2-haloacid dehalogenase</fullName>
        <ecNumber evidence="3">3.8.1.2</ecNumber>
    </recommendedName>
    <alternativeName>
        <fullName evidence="3">2-haloalkanoic acid dehalogenase</fullName>
    </alternativeName>
    <alternativeName>
        <fullName evidence="3">Halocarboxylic acid halidohydrolase</fullName>
    </alternativeName>
    <alternativeName>
        <fullName evidence="3">L-2-haloacid dehalogenase</fullName>
    </alternativeName>
</protein>
<dbReference type="PANTHER" id="PTHR43316">
    <property type="entry name" value="HYDROLASE, HALOACID DELAHOGENASE-RELATED"/>
    <property type="match status" value="1"/>
</dbReference>
<comment type="catalytic activity">
    <reaction evidence="3">
        <text>an (S)-2-haloacid + H2O = a (2R)-2-hydroxycarboxylate + a halide anion + H(+)</text>
        <dbReference type="Rhea" id="RHEA:11192"/>
        <dbReference type="ChEBI" id="CHEBI:15377"/>
        <dbReference type="ChEBI" id="CHEBI:15378"/>
        <dbReference type="ChEBI" id="CHEBI:16042"/>
        <dbReference type="ChEBI" id="CHEBI:58314"/>
        <dbReference type="ChEBI" id="CHEBI:137405"/>
        <dbReference type="EC" id="3.8.1.2"/>
    </reaction>
</comment>
<comment type="caution">
    <text evidence="4">The sequence shown here is derived from an EMBL/GenBank/DDBJ whole genome shotgun (WGS) entry which is preliminary data.</text>
</comment>
<dbReference type="InterPro" id="IPR006439">
    <property type="entry name" value="HAD-SF_hydro_IA"/>
</dbReference>
<organism evidence="4 5">
    <name type="scientific">Bradyrhizobium elkanii</name>
    <dbReference type="NCBI Taxonomy" id="29448"/>
    <lineage>
        <taxon>Bacteria</taxon>
        <taxon>Pseudomonadati</taxon>
        <taxon>Pseudomonadota</taxon>
        <taxon>Alphaproteobacteria</taxon>
        <taxon>Hyphomicrobiales</taxon>
        <taxon>Nitrobacteraceae</taxon>
        <taxon>Bradyrhizobium</taxon>
    </lineage>
</organism>
<name>A0ABV4F7I6_BRAEL</name>
<dbReference type="PANTHER" id="PTHR43316:SF3">
    <property type="entry name" value="HALOACID DEHALOGENASE, TYPE II (AFU_ORTHOLOGUE AFUA_2G07750)-RELATED"/>
    <property type="match status" value="1"/>
</dbReference>
<dbReference type="InterPro" id="IPR006311">
    <property type="entry name" value="TAT_signal"/>
</dbReference>
<dbReference type="CDD" id="cd02588">
    <property type="entry name" value="HAD_L2-DEX"/>
    <property type="match status" value="1"/>
</dbReference>
<dbReference type="InterPro" id="IPR006328">
    <property type="entry name" value="2-HAD"/>
</dbReference>
<dbReference type="GO" id="GO:0018784">
    <property type="term" value="F:(S)-2-haloacid dehalogenase activity"/>
    <property type="evidence" value="ECO:0007669"/>
    <property type="project" value="UniProtKB-EC"/>
</dbReference>
<evidence type="ECO:0000313" key="4">
    <source>
        <dbReference type="EMBL" id="MEY9319437.1"/>
    </source>
</evidence>
<evidence type="ECO:0000313" key="5">
    <source>
        <dbReference type="Proteomes" id="UP001565471"/>
    </source>
</evidence>
<dbReference type="PRINTS" id="PR00413">
    <property type="entry name" value="HADHALOGNASE"/>
</dbReference>
<keyword evidence="2 3" id="KW-0378">Hydrolase</keyword>
<dbReference type="Gene3D" id="1.10.150.240">
    <property type="entry name" value="Putative phosphatase, domain 2"/>
    <property type="match status" value="1"/>
</dbReference>
<dbReference type="InterPro" id="IPR036412">
    <property type="entry name" value="HAD-like_sf"/>
</dbReference>
<evidence type="ECO:0000256" key="2">
    <source>
        <dbReference type="ARBA" id="ARBA00022801"/>
    </source>
</evidence>
<comment type="function">
    <text evidence="3">Catalyzes the hydrolytic dehalogenation of small (S)-2-haloalkanoic acids to yield the corresponding (R)-2-hydroxyalkanoic acids.</text>
</comment>
<proteinExistence type="inferred from homology"/>
<dbReference type="NCBIfam" id="TIGR01493">
    <property type="entry name" value="HAD-SF-IA-v2"/>
    <property type="match status" value="1"/>
</dbReference>
<reference evidence="4 5" key="1">
    <citation type="submission" date="2024-07" db="EMBL/GenBank/DDBJ databases">
        <title>Genomic Encyclopedia of Type Strains, Phase V (KMG-V): Genome sequencing to study the core and pangenomes of soil and plant-associated prokaryotes.</title>
        <authorList>
            <person name="Whitman W."/>
        </authorList>
    </citation>
    <scope>NUCLEOTIDE SEQUENCE [LARGE SCALE GENOMIC DNA]</scope>
    <source>
        <strain evidence="4 5">USDA 415</strain>
    </source>
</reference>
<gene>
    <name evidence="4" type="ORF">ABIF29_006236</name>
</gene>
<evidence type="ECO:0000256" key="3">
    <source>
        <dbReference type="RuleBase" id="RU368077"/>
    </source>
</evidence>
<dbReference type="Proteomes" id="UP001565471">
    <property type="component" value="Unassembled WGS sequence"/>
</dbReference>
<comment type="similarity">
    <text evidence="1 3">Belongs to the HAD-like hydrolase superfamily. S-2-haloalkanoic acid dehalogenase family.</text>
</comment>
<evidence type="ECO:0000256" key="1">
    <source>
        <dbReference type="ARBA" id="ARBA00008106"/>
    </source>
</evidence>
<accession>A0ABV4F7I6</accession>
<dbReference type="EMBL" id="JBGBZA010000002">
    <property type="protein sequence ID" value="MEY9319437.1"/>
    <property type="molecule type" value="Genomic_DNA"/>
</dbReference>